<dbReference type="OrthoDB" id="26889at2759"/>
<keyword evidence="2" id="KW-0560">Oxidoreductase</keyword>
<dbReference type="PANTHER" id="PTHR10204">
    <property type="entry name" value="NAD P H OXIDOREDUCTASE-RELATED"/>
    <property type="match status" value="1"/>
</dbReference>
<feature type="non-terminal residue" evidence="4">
    <location>
        <position position="159"/>
    </location>
</feature>
<dbReference type="SUPFAM" id="SSF52218">
    <property type="entry name" value="Flavoproteins"/>
    <property type="match status" value="1"/>
</dbReference>
<dbReference type="GO" id="GO:0005829">
    <property type="term" value="C:cytosol"/>
    <property type="evidence" value="ECO:0007669"/>
    <property type="project" value="TreeGrafter"/>
</dbReference>
<dbReference type="PANTHER" id="PTHR10204:SF33">
    <property type="entry name" value="RIBOSYLDIHYDRONICOTINAMIDE DEHYDROGENASE [QUINONE]"/>
    <property type="match status" value="1"/>
</dbReference>
<evidence type="ECO:0000259" key="3">
    <source>
        <dbReference type="Pfam" id="PF02525"/>
    </source>
</evidence>
<evidence type="ECO:0000313" key="4">
    <source>
        <dbReference type="EMBL" id="KAG0118485.1"/>
    </source>
</evidence>
<name>A0A835TU95_9PASS</name>
<protein>
    <submittedName>
        <fullName evidence="4">Ribosyldihydronicotinamide dehydrogenase</fullName>
    </submittedName>
</protein>
<dbReference type="EMBL" id="JADDUC010000111">
    <property type="protein sequence ID" value="KAG0118485.1"/>
    <property type="molecule type" value="Genomic_DNA"/>
</dbReference>
<proteinExistence type="inferred from homology"/>
<reference evidence="4" key="1">
    <citation type="submission" date="2020-10" db="EMBL/GenBank/DDBJ databases">
        <title>Feather gene expression reveals the developmental basis of iridescence in African starlings.</title>
        <authorList>
            <person name="Rubenstein D.R."/>
        </authorList>
    </citation>
    <scope>NUCLEOTIDE SEQUENCE</scope>
    <source>
        <strain evidence="4">SS15</strain>
        <tissue evidence="4">Liver</tissue>
    </source>
</reference>
<dbReference type="EMBL" id="JADDUC020000001">
    <property type="protein sequence ID" value="KAI1243104.1"/>
    <property type="molecule type" value="Genomic_DNA"/>
</dbReference>
<evidence type="ECO:0000313" key="6">
    <source>
        <dbReference type="Proteomes" id="UP000618051"/>
    </source>
</evidence>
<accession>A0A835TU95</accession>
<comment type="caution">
    <text evidence="4">The sequence shown here is derived from an EMBL/GenBank/DDBJ whole genome shotgun (WGS) entry which is preliminary data.</text>
</comment>
<dbReference type="Gene3D" id="3.40.50.360">
    <property type="match status" value="1"/>
</dbReference>
<evidence type="ECO:0000256" key="1">
    <source>
        <dbReference type="ARBA" id="ARBA00006252"/>
    </source>
</evidence>
<organism evidence="4">
    <name type="scientific">Lamprotornis superbus</name>
    <dbReference type="NCBI Taxonomy" id="245042"/>
    <lineage>
        <taxon>Eukaryota</taxon>
        <taxon>Metazoa</taxon>
        <taxon>Chordata</taxon>
        <taxon>Craniata</taxon>
        <taxon>Vertebrata</taxon>
        <taxon>Euteleostomi</taxon>
        <taxon>Archelosauria</taxon>
        <taxon>Archosauria</taxon>
        <taxon>Dinosauria</taxon>
        <taxon>Saurischia</taxon>
        <taxon>Theropoda</taxon>
        <taxon>Coelurosauria</taxon>
        <taxon>Aves</taxon>
        <taxon>Neognathae</taxon>
        <taxon>Neoaves</taxon>
        <taxon>Telluraves</taxon>
        <taxon>Australaves</taxon>
        <taxon>Passeriformes</taxon>
        <taxon>Sturnidae</taxon>
        <taxon>Lamprotornis</taxon>
    </lineage>
</organism>
<evidence type="ECO:0000256" key="2">
    <source>
        <dbReference type="ARBA" id="ARBA00023002"/>
    </source>
</evidence>
<feature type="domain" description="Flavodoxin-like fold" evidence="3">
    <location>
        <begin position="54"/>
        <end position="124"/>
    </location>
</feature>
<dbReference type="InterPro" id="IPR003680">
    <property type="entry name" value="Flavodoxin_fold"/>
</dbReference>
<sequence>FFGNTNSAIPTQRAHVSRQQDFTLISKLEICSNLQKIPLYSSKALLKQQNNKKADKLSLFSFTTGGSKEKYATRGDIRYLLWPMQHGIMHFCGVKVLEPHICYAPASVSEEKRKEMLTAWTQRLKTLWKEEPIDCSPEWYFKDKILGLFCSLTPVTCSN</sequence>
<reference evidence="5 6" key="2">
    <citation type="journal article" date="2021" name="J. Hered.">
        <title>Feather Gene Expression Elucidates the Developmental Basis of Plumage Iridescence in African Starlings.</title>
        <authorList>
            <person name="Rubenstein D.R."/>
            <person name="Corvelo A."/>
            <person name="MacManes M.D."/>
            <person name="Maia R."/>
            <person name="Narzisi G."/>
            <person name="Rousaki A."/>
            <person name="Vandenabeele P."/>
            <person name="Shawkey M.D."/>
            <person name="Solomon J."/>
        </authorList>
    </citation>
    <scope>NUCLEOTIDE SEQUENCE [LARGE SCALE GENOMIC DNA]</scope>
    <source>
        <strain evidence="5">SS15</strain>
    </source>
</reference>
<comment type="similarity">
    <text evidence="1">Belongs to the NAD(P)H dehydrogenase (quinone) family.</text>
</comment>
<dbReference type="InterPro" id="IPR029039">
    <property type="entry name" value="Flavoprotein-like_sf"/>
</dbReference>
<evidence type="ECO:0000313" key="5">
    <source>
        <dbReference type="EMBL" id="KAI1243104.1"/>
    </source>
</evidence>
<keyword evidence="6" id="KW-1185">Reference proteome</keyword>
<dbReference type="GO" id="GO:0003955">
    <property type="term" value="F:NAD(P)H dehydrogenase (quinone) activity"/>
    <property type="evidence" value="ECO:0007669"/>
    <property type="project" value="TreeGrafter"/>
</dbReference>
<dbReference type="Pfam" id="PF02525">
    <property type="entry name" value="Flavodoxin_2"/>
    <property type="match status" value="1"/>
</dbReference>
<dbReference type="AlphaFoldDB" id="A0A835TU95"/>
<reference evidence="5" key="3">
    <citation type="submission" date="2022-01" db="EMBL/GenBank/DDBJ databases">
        <authorList>
            <person name="Rubenstein D.R."/>
        </authorList>
    </citation>
    <scope>NUCLEOTIDE SEQUENCE</scope>
    <source>
        <strain evidence="5">SS15</strain>
        <tissue evidence="5">Liver</tissue>
    </source>
</reference>
<gene>
    <name evidence="5" type="ORF">IHE44_0000679</name>
    <name evidence="4" type="ORF">IHE44_001052</name>
</gene>
<dbReference type="Proteomes" id="UP000618051">
    <property type="component" value="Unassembled WGS sequence"/>
</dbReference>
<dbReference type="InterPro" id="IPR051545">
    <property type="entry name" value="NAD(P)H_dehydrogenase_qn"/>
</dbReference>